<keyword evidence="4 6" id="KW-0560">Oxidoreductase</keyword>
<dbReference type="PROSITE" id="PS51349">
    <property type="entry name" value="FMN_HYDROXY_ACID_DH_2"/>
    <property type="match status" value="1"/>
</dbReference>
<dbReference type="EC" id="1.1.-.-" evidence="6"/>
<evidence type="ECO:0000259" key="5">
    <source>
        <dbReference type="PROSITE" id="PS51349"/>
    </source>
</evidence>
<dbReference type="PANTHER" id="PTHR10578">
    <property type="entry name" value="S -2-HYDROXY-ACID OXIDASE-RELATED"/>
    <property type="match status" value="1"/>
</dbReference>
<evidence type="ECO:0000256" key="1">
    <source>
        <dbReference type="ARBA" id="ARBA00001917"/>
    </source>
</evidence>
<name>A0A645G7C7_9ZZZZ</name>
<sequence length="160" mass="17150">MPLLRNAKTPVENKDIRALHEIKKLCGDKPFIVKGIMTKEAALLALEAGADGIIVSNHGGRVLDETPATIEVLEEIVEAINGRLTVLVDGGFRTGNDIFKAIALGADAVLVGRPLALACATEGTDGVRNSIQKLKKEFIHAMRMTGCENISAITHTKVRK</sequence>
<evidence type="ECO:0000313" key="6">
    <source>
        <dbReference type="EMBL" id="MPN22046.1"/>
    </source>
</evidence>
<dbReference type="SUPFAM" id="SSF51395">
    <property type="entry name" value="FMN-linked oxidoreductases"/>
    <property type="match status" value="1"/>
</dbReference>
<reference evidence="6" key="1">
    <citation type="submission" date="2019-08" db="EMBL/GenBank/DDBJ databases">
        <authorList>
            <person name="Kucharzyk K."/>
            <person name="Murdoch R.W."/>
            <person name="Higgins S."/>
            <person name="Loffler F."/>
        </authorList>
    </citation>
    <scope>NUCLEOTIDE SEQUENCE</scope>
</reference>
<dbReference type="EMBL" id="VSSQ01070194">
    <property type="protein sequence ID" value="MPN22046.1"/>
    <property type="molecule type" value="Genomic_DNA"/>
</dbReference>
<dbReference type="InterPro" id="IPR000262">
    <property type="entry name" value="FMN-dep_DH"/>
</dbReference>
<evidence type="ECO:0000256" key="2">
    <source>
        <dbReference type="ARBA" id="ARBA00022630"/>
    </source>
</evidence>
<dbReference type="AlphaFoldDB" id="A0A645G7C7"/>
<evidence type="ECO:0000256" key="4">
    <source>
        <dbReference type="ARBA" id="ARBA00023002"/>
    </source>
</evidence>
<comment type="cofactor">
    <cofactor evidence="1">
        <name>FMN</name>
        <dbReference type="ChEBI" id="CHEBI:58210"/>
    </cofactor>
</comment>
<accession>A0A645G7C7</accession>
<feature type="domain" description="FMN hydroxy acid dehydrogenase" evidence="5">
    <location>
        <begin position="1"/>
        <end position="160"/>
    </location>
</feature>
<keyword evidence="3" id="KW-0288">FMN</keyword>
<dbReference type="Gene3D" id="3.20.20.70">
    <property type="entry name" value="Aldolase class I"/>
    <property type="match status" value="1"/>
</dbReference>
<keyword evidence="2" id="KW-0285">Flavoprotein</keyword>
<gene>
    <name evidence="6" type="primary">lldD_14</name>
    <name evidence="6" type="ORF">SDC9_169429</name>
</gene>
<dbReference type="GO" id="GO:0016491">
    <property type="term" value="F:oxidoreductase activity"/>
    <property type="evidence" value="ECO:0007669"/>
    <property type="project" value="UniProtKB-KW"/>
</dbReference>
<dbReference type="InterPro" id="IPR037396">
    <property type="entry name" value="FMN_HAD"/>
</dbReference>
<dbReference type="InterPro" id="IPR013785">
    <property type="entry name" value="Aldolase_TIM"/>
</dbReference>
<organism evidence="6">
    <name type="scientific">bioreactor metagenome</name>
    <dbReference type="NCBI Taxonomy" id="1076179"/>
    <lineage>
        <taxon>unclassified sequences</taxon>
        <taxon>metagenomes</taxon>
        <taxon>ecological metagenomes</taxon>
    </lineage>
</organism>
<proteinExistence type="predicted"/>
<dbReference type="Pfam" id="PF01070">
    <property type="entry name" value="FMN_dh"/>
    <property type="match status" value="1"/>
</dbReference>
<comment type="caution">
    <text evidence="6">The sequence shown here is derived from an EMBL/GenBank/DDBJ whole genome shotgun (WGS) entry which is preliminary data.</text>
</comment>
<evidence type="ECO:0000256" key="3">
    <source>
        <dbReference type="ARBA" id="ARBA00022643"/>
    </source>
</evidence>
<protein>
    <submittedName>
        <fullName evidence="6">L-lactate dehydrogenase</fullName>
        <ecNumber evidence="6">1.1.-.-</ecNumber>
    </submittedName>
</protein>
<dbReference type="PANTHER" id="PTHR10578:SF107">
    <property type="entry name" value="2-HYDROXYACID OXIDASE 1"/>
    <property type="match status" value="1"/>
</dbReference>